<evidence type="ECO:0000259" key="1">
    <source>
        <dbReference type="Pfam" id="PF05430"/>
    </source>
</evidence>
<comment type="caution">
    <text evidence="2">The sequence shown here is derived from an EMBL/GenBank/DDBJ whole genome shotgun (WGS) entry which is preliminary data.</text>
</comment>
<dbReference type="NCBIfam" id="NF033855">
    <property type="entry name" value="tRNA_MNMC2"/>
    <property type="match status" value="1"/>
</dbReference>
<dbReference type="EMBL" id="JAACJS010000002">
    <property type="protein sequence ID" value="NCI48638.1"/>
    <property type="molecule type" value="Genomic_DNA"/>
</dbReference>
<dbReference type="InterPro" id="IPR008471">
    <property type="entry name" value="MnmC-like_methylTransf"/>
</dbReference>
<dbReference type="InterPro" id="IPR029063">
    <property type="entry name" value="SAM-dependent_MTases_sf"/>
</dbReference>
<dbReference type="Pfam" id="PF05430">
    <property type="entry name" value="Methyltransf_30"/>
    <property type="match status" value="1"/>
</dbReference>
<evidence type="ECO:0000313" key="2">
    <source>
        <dbReference type="EMBL" id="NCI48638.1"/>
    </source>
</evidence>
<dbReference type="RefSeq" id="WP_161816956.1">
    <property type="nucleotide sequence ID" value="NZ_JAACJS010000002.1"/>
</dbReference>
<name>A0ABW9ZTV3_9BACT</name>
<dbReference type="PANTHER" id="PTHR39963:SF1">
    <property type="entry name" value="MNMC-LIKE METHYLTRANSFERASE DOMAIN-CONTAINING PROTEIN"/>
    <property type="match status" value="1"/>
</dbReference>
<dbReference type="InterPro" id="IPR047785">
    <property type="entry name" value="tRNA_MNMC2"/>
</dbReference>
<feature type="domain" description="MnmC-like methyltransferase" evidence="1">
    <location>
        <begin position="141"/>
        <end position="220"/>
    </location>
</feature>
<accession>A0ABW9ZTV3</accession>
<dbReference type="SUPFAM" id="SSF53335">
    <property type="entry name" value="S-adenosyl-L-methionine-dependent methyltransferases"/>
    <property type="match status" value="1"/>
</dbReference>
<gene>
    <name evidence="2" type="primary">mnmD</name>
    <name evidence="2" type="ORF">GWC95_01795</name>
</gene>
<dbReference type="CDD" id="cd02440">
    <property type="entry name" value="AdoMet_MTases"/>
    <property type="match status" value="1"/>
</dbReference>
<evidence type="ECO:0000313" key="3">
    <source>
        <dbReference type="Proteomes" id="UP000753802"/>
    </source>
</evidence>
<dbReference type="Gene3D" id="3.40.50.150">
    <property type="entry name" value="Vaccinia Virus protein VP39"/>
    <property type="match status" value="1"/>
</dbReference>
<reference evidence="2 3" key="1">
    <citation type="submission" date="2020-01" db="EMBL/GenBank/DDBJ databases">
        <title>Genome analysis.</title>
        <authorList>
            <person name="Wu S."/>
            <person name="Wang G."/>
        </authorList>
    </citation>
    <scope>NUCLEOTIDE SEQUENCE [LARGE SCALE GENOMIC DNA]</scope>
    <source>
        <strain evidence="2 3">SYL130</strain>
    </source>
</reference>
<organism evidence="2 3">
    <name type="scientific">Sediminibacterium roseum</name>
    <dbReference type="NCBI Taxonomy" id="1978412"/>
    <lineage>
        <taxon>Bacteria</taxon>
        <taxon>Pseudomonadati</taxon>
        <taxon>Bacteroidota</taxon>
        <taxon>Chitinophagia</taxon>
        <taxon>Chitinophagales</taxon>
        <taxon>Chitinophagaceae</taxon>
        <taxon>Sediminibacterium</taxon>
    </lineage>
</organism>
<dbReference type="PANTHER" id="PTHR39963">
    <property type="entry name" value="SLL0983 PROTEIN"/>
    <property type="match status" value="1"/>
</dbReference>
<sequence>MQREIKLTADGSHTIAIPETNVTYHSHHGAIAESRWVFLDAGFSYLHGTSQHDTINVLEIGFGTGLNALLTLQEAIVQQQKVHYTAVEKYPLTQEEFEKINHGRLLHAEENFLALHKAEWEKDIAIGPFFTLHKKNISLDDLLPGTKANCIYFDAFAPTDQPELWTQEVFEKLFSMLLPGGVLVTYSSKTTVRRAMQAAGFTVTKIPGPRGKRDMVRALK</sequence>
<protein>
    <submittedName>
        <fullName evidence="2">tRNA (5-methylaminomethyl-2-thiouridine)(34)-methyltransferase MnmD</fullName>
    </submittedName>
</protein>
<keyword evidence="3" id="KW-1185">Reference proteome</keyword>
<dbReference type="Proteomes" id="UP000753802">
    <property type="component" value="Unassembled WGS sequence"/>
</dbReference>
<proteinExistence type="predicted"/>